<keyword evidence="1" id="KW-1133">Transmembrane helix</keyword>
<comment type="caution">
    <text evidence="2">The sequence shown here is derived from an EMBL/GenBank/DDBJ whole genome shotgun (WGS) entry which is preliminary data.</text>
</comment>
<sequence>MESNMKEEPVRRRRAAWAAFRPLREATDQLTDPQLRANQRMTFVLRNLMIIVAIREMTHLFAYPVSCMLGASLLCSTVAALTMAILKGAE</sequence>
<keyword evidence="3" id="KW-1185">Reference proteome</keyword>
<dbReference type="AlphaFoldDB" id="A0AAD5MDX2"/>
<evidence type="ECO:0000313" key="3">
    <source>
        <dbReference type="Proteomes" id="UP001196413"/>
    </source>
</evidence>
<evidence type="ECO:0000313" key="2">
    <source>
        <dbReference type="EMBL" id="KAJ1354983.1"/>
    </source>
</evidence>
<dbReference type="EMBL" id="JAHQIW010002294">
    <property type="protein sequence ID" value="KAJ1354983.1"/>
    <property type="molecule type" value="Genomic_DNA"/>
</dbReference>
<name>A0AAD5MDX2_PARTN</name>
<organism evidence="2 3">
    <name type="scientific">Parelaphostrongylus tenuis</name>
    <name type="common">Meningeal worm</name>
    <dbReference type="NCBI Taxonomy" id="148309"/>
    <lineage>
        <taxon>Eukaryota</taxon>
        <taxon>Metazoa</taxon>
        <taxon>Ecdysozoa</taxon>
        <taxon>Nematoda</taxon>
        <taxon>Chromadorea</taxon>
        <taxon>Rhabditida</taxon>
        <taxon>Rhabditina</taxon>
        <taxon>Rhabditomorpha</taxon>
        <taxon>Strongyloidea</taxon>
        <taxon>Metastrongylidae</taxon>
        <taxon>Parelaphostrongylus</taxon>
    </lineage>
</organism>
<keyword evidence="1" id="KW-0472">Membrane</keyword>
<accession>A0AAD5MDX2</accession>
<protein>
    <submittedName>
        <fullName evidence="2">Uncharacterized protein</fullName>
    </submittedName>
</protein>
<evidence type="ECO:0000256" key="1">
    <source>
        <dbReference type="SAM" id="Phobius"/>
    </source>
</evidence>
<keyword evidence="1" id="KW-0812">Transmembrane</keyword>
<feature type="transmembrane region" description="Helical" evidence="1">
    <location>
        <begin position="68"/>
        <end position="86"/>
    </location>
</feature>
<proteinExistence type="predicted"/>
<gene>
    <name evidence="2" type="ORF">KIN20_012090</name>
</gene>
<reference evidence="2" key="1">
    <citation type="submission" date="2021-06" db="EMBL/GenBank/DDBJ databases">
        <title>Parelaphostrongylus tenuis whole genome reference sequence.</title>
        <authorList>
            <person name="Garwood T.J."/>
            <person name="Larsen P.A."/>
            <person name="Fountain-Jones N.M."/>
            <person name="Garbe J.R."/>
            <person name="Macchietto M.G."/>
            <person name="Kania S.A."/>
            <person name="Gerhold R.W."/>
            <person name="Richards J.E."/>
            <person name="Wolf T.M."/>
        </authorList>
    </citation>
    <scope>NUCLEOTIDE SEQUENCE</scope>
    <source>
        <strain evidence="2">MNPRO001-30</strain>
        <tissue evidence="2">Meninges</tissue>
    </source>
</reference>
<dbReference type="Proteomes" id="UP001196413">
    <property type="component" value="Unassembled WGS sequence"/>
</dbReference>